<sequence length="93" mass="10061">MIAALAQSSVRTLRAPLQSAARRQFSATPKGHPAPEVVEPTPLVKINLTRNQKIILGTALAGGCLAESTFWYNYFFGKPKESQAESASTQSQE</sequence>
<protein>
    <submittedName>
        <fullName evidence="1">Uncharacterized protein</fullName>
    </submittedName>
</protein>
<proteinExistence type="predicted"/>
<dbReference type="AlphaFoldDB" id="A0A9P5SE32"/>
<organism evidence="1 2">
    <name type="scientific">Podila minutissima</name>
    <dbReference type="NCBI Taxonomy" id="64525"/>
    <lineage>
        <taxon>Eukaryota</taxon>
        <taxon>Fungi</taxon>
        <taxon>Fungi incertae sedis</taxon>
        <taxon>Mucoromycota</taxon>
        <taxon>Mortierellomycotina</taxon>
        <taxon>Mortierellomycetes</taxon>
        <taxon>Mortierellales</taxon>
        <taxon>Mortierellaceae</taxon>
        <taxon>Podila</taxon>
    </lineage>
</organism>
<reference evidence="1" key="1">
    <citation type="journal article" date="2020" name="Fungal Divers.">
        <title>Resolving the Mortierellaceae phylogeny through synthesis of multi-gene phylogenetics and phylogenomics.</title>
        <authorList>
            <person name="Vandepol N."/>
            <person name="Liber J."/>
            <person name="Desiro A."/>
            <person name="Na H."/>
            <person name="Kennedy M."/>
            <person name="Barry K."/>
            <person name="Grigoriev I.V."/>
            <person name="Miller A.N."/>
            <person name="O'Donnell K."/>
            <person name="Stajich J.E."/>
            <person name="Bonito G."/>
        </authorList>
    </citation>
    <scope>NUCLEOTIDE SEQUENCE</scope>
    <source>
        <strain evidence="1">NVP1</strain>
    </source>
</reference>
<accession>A0A9P5SE32</accession>
<name>A0A9P5SE32_9FUNG</name>
<gene>
    <name evidence="1" type="ORF">BG006_001203</name>
</gene>
<dbReference type="EMBL" id="JAAAUY010001224">
    <property type="protein sequence ID" value="KAF9323734.1"/>
    <property type="molecule type" value="Genomic_DNA"/>
</dbReference>
<keyword evidence="2" id="KW-1185">Reference proteome</keyword>
<dbReference type="Proteomes" id="UP000696485">
    <property type="component" value="Unassembled WGS sequence"/>
</dbReference>
<comment type="caution">
    <text evidence="1">The sequence shown here is derived from an EMBL/GenBank/DDBJ whole genome shotgun (WGS) entry which is preliminary data.</text>
</comment>
<evidence type="ECO:0000313" key="1">
    <source>
        <dbReference type="EMBL" id="KAF9323734.1"/>
    </source>
</evidence>
<evidence type="ECO:0000313" key="2">
    <source>
        <dbReference type="Proteomes" id="UP000696485"/>
    </source>
</evidence>